<dbReference type="RefSeq" id="WP_412707650.1">
    <property type="nucleotide sequence ID" value="NZ_BAABMM010000012.1"/>
</dbReference>
<comment type="catalytic activity">
    <reaction evidence="4">
        <text>Hydrolysis of (1-&gt;4)-beta-linkages between N-acetylmuramic acid and N-acetyl-D-glucosamine residues in a peptidoglycan and between N-acetyl-D-glucosamine residues in chitodextrins.</text>
        <dbReference type="EC" id="3.2.1.17"/>
    </reaction>
</comment>
<proteinExistence type="inferred from homology"/>
<name>A0ABP9TSW9_9RICK</name>
<keyword evidence="4" id="KW-0326">Glycosidase</keyword>
<dbReference type="EMBL" id="BAABMM010000012">
    <property type="protein sequence ID" value="GAA5251953.1"/>
    <property type="molecule type" value="Genomic_DNA"/>
</dbReference>
<keyword evidence="6" id="KW-1185">Reference proteome</keyword>
<keyword evidence="4" id="KW-0378">Hydrolase</keyword>
<dbReference type="InterPro" id="IPR051018">
    <property type="entry name" value="Bacteriophage_GH24"/>
</dbReference>
<keyword evidence="3" id="KW-1035">Host cytoplasm</keyword>
<dbReference type="InterPro" id="IPR033907">
    <property type="entry name" value="Endolysin_autolysin"/>
</dbReference>
<comment type="caution">
    <text evidence="5">The sequence shown here is derived from an EMBL/GenBank/DDBJ whole genome shotgun (WGS) entry which is preliminary data.</text>
</comment>
<evidence type="ECO:0000256" key="1">
    <source>
        <dbReference type="ARBA" id="ARBA00022529"/>
    </source>
</evidence>
<dbReference type="CDD" id="cd00737">
    <property type="entry name" value="lyz_endolysin_autolysin"/>
    <property type="match status" value="1"/>
</dbReference>
<reference evidence="5 6" key="1">
    <citation type="journal article" date="2024" name="Microbiol. Immunol.">
        <title>Discovery of a novel spotted fever group Rickettsia, 'Candidatus Rickettsia kedanie,' in unfed larval chigger mites, Leptotrombidium scutellare.</title>
        <authorList>
            <person name="Ogawa M."/>
            <person name="Matsutani M."/>
            <person name="Katayama T."/>
            <person name="Takada N."/>
            <person name="Noda S."/>
            <person name="Takahashi M."/>
            <person name="Kageyama D."/>
            <person name="Hanaoka N."/>
            <person name="Ebihara H."/>
        </authorList>
    </citation>
    <scope>NUCLEOTIDE SEQUENCE [LARGE SCALE GENOMIC DNA]</scope>
    <source>
        <strain evidence="5 6">KNCP2-13</strain>
    </source>
</reference>
<keyword evidence="2 4" id="KW-0081">Bacteriolytic enzyme</keyword>
<evidence type="ECO:0000256" key="3">
    <source>
        <dbReference type="ARBA" id="ARBA00023200"/>
    </source>
</evidence>
<protein>
    <recommendedName>
        <fullName evidence="4">Lysozyme</fullName>
        <ecNumber evidence="4">3.2.1.17</ecNumber>
    </recommendedName>
</protein>
<dbReference type="PANTHER" id="PTHR38107:SF3">
    <property type="entry name" value="LYSOZYME RRRD-RELATED"/>
    <property type="match status" value="1"/>
</dbReference>
<dbReference type="Gene3D" id="1.10.530.40">
    <property type="match status" value="1"/>
</dbReference>
<accession>A0ABP9TSW9</accession>
<dbReference type="InterPro" id="IPR002196">
    <property type="entry name" value="Glyco_hydro_24"/>
</dbReference>
<dbReference type="SUPFAM" id="SSF53955">
    <property type="entry name" value="Lysozyme-like"/>
    <property type="match status" value="1"/>
</dbReference>
<keyword evidence="1 4" id="KW-0929">Antimicrobial</keyword>
<organism evidence="5 6">
    <name type="scientific">Candidatus Rickettsia kedanie</name>
    <dbReference type="NCBI Taxonomy" id="3115352"/>
    <lineage>
        <taxon>Bacteria</taxon>
        <taxon>Pseudomonadati</taxon>
        <taxon>Pseudomonadota</taxon>
        <taxon>Alphaproteobacteria</taxon>
        <taxon>Rickettsiales</taxon>
        <taxon>Rickettsiaceae</taxon>
        <taxon>Rickettsieae</taxon>
        <taxon>Rickettsia</taxon>
        <taxon>spotted fever group</taxon>
    </lineage>
</organism>
<dbReference type="InterPro" id="IPR023347">
    <property type="entry name" value="Lysozyme_dom_sf"/>
</dbReference>
<sequence>MIKQPAALISFISNCGAGSFQASTLRQKLNRGKYLNAATELPRWVHAKGSVKLQGLVKRRNLERSLFLSEAGTASIANEIVVT</sequence>
<dbReference type="Pfam" id="PF00959">
    <property type="entry name" value="Phage_lysozyme"/>
    <property type="match status" value="1"/>
</dbReference>
<evidence type="ECO:0000313" key="5">
    <source>
        <dbReference type="EMBL" id="GAA5251953.1"/>
    </source>
</evidence>
<evidence type="ECO:0000313" key="6">
    <source>
        <dbReference type="Proteomes" id="UP001628124"/>
    </source>
</evidence>
<dbReference type="EC" id="3.2.1.17" evidence="4"/>
<comment type="similarity">
    <text evidence="4">Belongs to the glycosyl hydrolase 24 family.</text>
</comment>
<gene>
    <name evidence="5" type="ORF">KNCP2_02410</name>
</gene>
<dbReference type="InterPro" id="IPR023346">
    <property type="entry name" value="Lysozyme-like_dom_sf"/>
</dbReference>
<evidence type="ECO:0000256" key="2">
    <source>
        <dbReference type="ARBA" id="ARBA00022638"/>
    </source>
</evidence>
<dbReference type="PANTHER" id="PTHR38107">
    <property type="match status" value="1"/>
</dbReference>
<evidence type="ECO:0000256" key="4">
    <source>
        <dbReference type="RuleBase" id="RU003788"/>
    </source>
</evidence>
<dbReference type="Proteomes" id="UP001628124">
    <property type="component" value="Unassembled WGS sequence"/>
</dbReference>